<organism evidence="1 2">
    <name type="scientific">Apiospora phragmitis</name>
    <dbReference type="NCBI Taxonomy" id="2905665"/>
    <lineage>
        <taxon>Eukaryota</taxon>
        <taxon>Fungi</taxon>
        <taxon>Dikarya</taxon>
        <taxon>Ascomycota</taxon>
        <taxon>Pezizomycotina</taxon>
        <taxon>Sordariomycetes</taxon>
        <taxon>Xylariomycetidae</taxon>
        <taxon>Amphisphaeriales</taxon>
        <taxon>Apiosporaceae</taxon>
        <taxon>Apiospora</taxon>
    </lineage>
</organism>
<dbReference type="EMBL" id="JAQQWL010000006">
    <property type="protein sequence ID" value="KAK8069450.1"/>
    <property type="molecule type" value="Genomic_DNA"/>
</dbReference>
<proteinExistence type="predicted"/>
<evidence type="ECO:0000313" key="2">
    <source>
        <dbReference type="Proteomes" id="UP001480595"/>
    </source>
</evidence>
<accession>A0ABR1VE04</accession>
<name>A0ABR1VE04_9PEZI</name>
<dbReference type="GeneID" id="92090538"/>
<sequence>MTYSAEGTVVEGSPVRRVGFATCISPAPVETNEHINLYKTLGSAHSPGQPIDDGYSLELKSGMDSTLTTVGEHTNDYIQFHYGSTSWTSFDTKGDASCKLVGDNWDKNGPKGCPNAMAVSYCLAGAEAGGHLQSLAGSA</sequence>
<evidence type="ECO:0000313" key="1">
    <source>
        <dbReference type="EMBL" id="KAK8069450.1"/>
    </source>
</evidence>
<protein>
    <submittedName>
        <fullName evidence="1">Uncharacterized protein</fullName>
    </submittedName>
</protein>
<dbReference type="Proteomes" id="UP001480595">
    <property type="component" value="Unassembled WGS sequence"/>
</dbReference>
<comment type="caution">
    <text evidence="1">The sequence shown here is derived from an EMBL/GenBank/DDBJ whole genome shotgun (WGS) entry which is preliminary data.</text>
</comment>
<reference evidence="1 2" key="1">
    <citation type="submission" date="2023-01" db="EMBL/GenBank/DDBJ databases">
        <title>Analysis of 21 Apiospora genomes using comparative genomics revels a genus with tremendous synthesis potential of carbohydrate active enzymes and secondary metabolites.</title>
        <authorList>
            <person name="Sorensen T."/>
        </authorList>
    </citation>
    <scope>NUCLEOTIDE SEQUENCE [LARGE SCALE GENOMIC DNA]</scope>
    <source>
        <strain evidence="1 2">CBS 135458</strain>
    </source>
</reference>
<keyword evidence="2" id="KW-1185">Reference proteome</keyword>
<gene>
    <name evidence="1" type="ORF">PG994_006066</name>
</gene>
<dbReference type="RefSeq" id="XP_066716744.1">
    <property type="nucleotide sequence ID" value="XM_066857475.1"/>
</dbReference>